<dbReference type="RefSeq" id="WP_307226563.1">
    <property type="nucleotide sequence ID" value="NZ_JAUSTT010000002.1"/>
</dbReference>
<dbReference type="SUPFAM" id="SSF52096">
    <property type="entry name" value="ClpP/crotonase"/>
    <property type="match status" value="1"/>
</dbReference>
<reference evidence="2 3" key="1">
    <citation type="submission" date="2023-07" db="EMBL/GenBank/DDBJ databases">
        <title>Genomic Encyclopedia of Type Strains, Phase IV (KMG-IV): sequencing the most valuable type-strain genomes for metagenomic binning, comparative biology and taxonomic classification.</title>
        <authorList>
            <person name="Goeker M."/>
        </authorList>
    </citation>
    <scope>NUCLEOTIDE SEQUENCE [LARGE SCALE GENOMIC DNA]</scope>
    <source>
        <strain evidence="2 3">DSM 23837</strain>
    </source>
</reference>
<evidence type="ECO:0000256" key="1">
    <source>
        <dbReference type="ARBA" id="ARBA00005254"/>
    </source>
</evidence>
<dbReference type="PANTHER" id="PTHR43459">
    <property type="entry name" value="ENOYL-COA HYDRATASE"/>
    <property type="match status" value="1"/>
</dbReference>
<accession>A0ABT9WND7</accession>
<dbReference type="CDD" id="cd06558">
    <property type="entry name" value="crotonase-like"/>
    <property type="match status" value="1"/>
</dbReference>
<protein>
    <submittedName>
        <fullName evidence="2">Enoyl-CoA hydratase/carnithine racemase</fullName>
    </submittedName>
</protein>
<evidence type="ECO:0000313" key="3">
    <source>
        <dbReference type="Proteomes" id="UP001223586"/>
    </source>
</evidence>
<keyword evidence="3" id="KW-1185">Reference proteome</keyword>
<comment type="caution">
    <text evidence="2">The sequence shown here is derived from an EMBL/GenBank/DDBJ whole genome shotgun (WGS) entry which is preliminary data.</text>
</comment>
<sequence>MRNMYELIELEVIDQEAYIKLNRPQSLNALNSTMIQEIVDCLKTISCNDQVKVVILQGNDNAFSAGGDIKEMLTIQGEEPFAAVMKNINDMMTILYEMPKLTIAAVEGAAAGLGLSLALAADHIICHDKSKLAMNFIGIGLMPDGGGHFFLKRRIGEEKAKKLIWEGKILTAAEAKHIGLIDETTDYLQTAVKNRLEKWKRKPLLAMIETKNVYTQLHREQLRQTLALETKGQWKMRQTVDHQEGIKAFVEKREPHFIGG</sequence>
<dbReference type="Proteomes" id="UP001223586">
    <property type="component" value="Unassembled WGS sequence"/>
</dbReference>
<name>A0ABT9WND7_9BACI</name>
<gene>
    <name evidence="2" type="ORF">J2S08_000635</name>
</gene>
<dbReference type="EMBL" id="JAUSTT010000002">
    <property type="protein sequence ID" value="MDQ0174802.1"/>
    <property type="molecule type" value="Genomic_DNA"/>
</dbReference>
<dbReference type="Gene3D" id="1.10.12.10">
    <property type="entry name" value="Lyase 2-enoyl-coa Hydratase, Chain A, domain 2"/>
    <property type="match status" value="1"/>
</dbReference>
<dbReference type="InterPro" id="IPR029045">
    <property type="entry name" value="ClpP/crotonase-like_dom_sf"/>
</dbReference>
<dbReference type="InterPro" id="IPR014748">
    <property type="entry name" value="Enoyl-CoA_hydra_C"/>
</dbReference>
<dbReference type="InterPro" id="IPR001753">
    <property type="entry name" value="Enoyl-CoA_hydra/iso"/>
</dbReference>
<dbReference type="Pfam" id="PF00378">
    <property type="entry name" value="ECH_1"/>
    <property type="match status" value="1"/>
</dbReference>
<organism evidence="2 3">
    <name type="scientific">Bacillus chungangensis</name>
    <dbReference type="NCBI Taxonomy" id="587633"/>
    <lineage>
        <taxon>Bacteria</taxon>
        <taxon>Bacillati</taxon>
        <taxon>Bacillota</taxon>
        <taxon>Bacilli</taxon>
        <taxon>Bacillales</taxon>
        <taxon>Bacillaceae</taxon>
        <taxon>Bacillus</taxon>
    </lineage>
</organism>
<proteinExistence type="inferred from homology"/>
<dbReference type="Gene3D" id="3.90.226.10">
    <property type="entry name" value="2-enoyl-CoA Hydratase, Chain A, domain 1"/>
    <property type="match status" value="1"/>
</dbReference>
<evidence type="ECO:0000313" key="2">
    <source>
        <dbReference type="EMBL" id="MDQ0174802.1"/>
    </source>
</evidence>
<dbReference type="PANTHER" id="PTHR43459:SF1">
    <property type="entry name" value="EG:BACN32G11.4 PROTEIN"/>
    <property type="match status" value="1"/>
</dbReference>
<dbReference type="NCBIfam" id="NF005804">
    <property type="entry name" value="PRK07659.1"/>
    <property type="match status" value="1"/>
</dbReference>
<comment type="similarity">
    <text evidence="1">Belongs to the enoyl-CoA hydratase/isomerase family.</text>
</comment>